<dbReference type="Pfam" id="PF01266">
    <property type="entry name" value="DAO"/>
    <property type="match status" value="1"/>
</dbReference>
<dbReference type="SMR" id="A0A366NHG1"/>
<dbReference type="AlphaFoldDB" id="A0A366NHG1"/>
<sequence>MTGATLRDGQADLPSERSTASYWHREPSEKLLGHRTTAELPATADVVIIGSGITGAFAAHFLKEANAASDVLMLEAREACWGATGRNGGHCQPSVYGLSTAVARFELNTYAFLRDLVAEHDVPCDWVSFPGVHAFYTPDLFAAAALRIADLGRAHPDLAAKARVVRSAAELAALGVHGAVGAVVQADAASLWPYKLVCWVLERLLAQGAGFNLQTGTAATHLQRLEGPDDNDGGGGETALRWIVHTPRGQVAARKVLLACNGHTSRLVPAFSDLLVPVRGQVAALMPGPGQRALEHSYVFMGVPPKGPSQDDYLVQRPSGREELILGGGRSRGTARGVGASADDWLDPVVASYLRQTLGATTGIAEGELAATYEWTGIMGYSRDFLPWVGEVPKALGGDTGLWVAAGYTGHGMPRAALCAKAVVGMMNGQELEVAEAVGLPHEFLVSEERAAQAREMDNVTVADLKDMFV</sequence>
<proteinExistence type="predicted"/>
<dbReference type="EMBL" id="RSDZ01000030">
    <property type="protein sequence ID" value="RXG48301.1"/>
    <property type="molecule type" value="Genomic_DNA"/>
</dbReference>
<dbReference type="Gene3D" id="3.30.9.10">
    <property type="entry name" value="D-Amino Acid Oxidase, subunit A, domain 2"/>
    <property type="match status" value="1"/>
</dbReference>
<comment type="caution">
    <text evidence="1">The sequence shown here is derived from an EMBL/GenBank/DDBJ whole genome shotgun (WGS) entry which is preliminary data.</text>
</comment>
<dbReference type="SUPFAM" id="SSF51905">
    <property type="entry name" value="FAD/NAD(P)-binding domain"/>
    <property type="match status" value="1"/>
</dbReference>
<name>A0A366NHG1_VERDA</name>
<gene>
    <name evidence="1" type="ORF">VDGE_08608</name>
</gene>
<evidence type="ECO:0000313" key="2">
    <source>
        <dbReference type="Proteomes" id="UP000288725"/>
    </source>
</evidence>
<dbReference type="Proteomes" id="UP000288725">
    <property type="component" value="Unassembled WGS sequence"/>
</dbReference>
<dbReference type="InterPro" id="IPR036188">
    <property type="entry name" value="FAD/NAD-bd_sf"/>
</dbReference>
<protein>
    <submittedName>
        <fullName evidence="1">Uncharacterized protein</fullName>
    </submittedName>
</protein>
<dbReference type="PANTHER" id="PTHR13847">
    <property type="entry name" value="SARCOSINE DEHYDROGENASE-RELATED"/>
    <property type="match status" value="1"/>
</dbReference>
<reference evidence="1 2" key="1">
    <citation type="submission" date="2018-12" db="EMBL/GenBank/DDBJ databases">
        <title>Genome of Verticillium dahliae isolate Getta Getta.</title>
        <authorList>
            <person name="Gardiner D.M."/>
        </authorList>
    </citation>
    <scope>NUCLEOTIDE SEQUENCE [LARGE SCALE GENOMIC DNA]</scope>
    <source>
        <strain evidence="1 2">Getta Getta</strain>
    </source>
</reference>
<evidence type="ECO:0000313" key="1">
    <source>
        <dbReference type="EMBL" id="RXG48301.1"/>
    </source>
</evidence>
<dbReference type="GO" id="GO:0005737">
    <property type="term" value="C:cytoplasm"/>
    <property type="evidence" value="ECO:0007669"/>
    <property type="project" value="TreeGrafter"/>
</dbReference>
<accession>A0A366NHG1</accession>
<dbReference type="InterPro" id="IPR006076">
    <property type="entry name" value="FAD-dep_OxRdtase"/>
</dbReference>
<dbReference type="PANTHER" id="PTHR13847:SF129">
    <property type="entry name" value="FAD DEPENDENT OXIDOREDUCTASE"/>
    <property type="match status" value="1"/>
</dbReference>
<dbReference type="Gene3D" id="3.50.50.60">
    <property type="entry name" value="FAD/NAD(P)-binding domain"/>
    <property type="match status" value="1"/>
</dbReference>
<organism evidence="1 2">
    <name type="scientific">Verticillium dahliae</name>
    <name type="common">Verticillium wilt</name>
    <dbReference type="NCBI Taxonomy" id="27337"/>
    <lineage>
        <taxon>Eukaryota</taxon>
        <taxon>Fungi</taxon>
        <taxon>Dikarya</taxon>
        <taxon>Ascomycota</taxon>
        <taxon>Pezizomycotina</taxon>
        <taxon>Sordariomycetes</taxon>
        <taxon>Hypocreomycetidae</taxon>
        <taxon>Glomerellales</taxon>
        <taxon>Plectosphaerellaceae</taxon>
        <taxon>Verticillium</taxon>
    </lineage>
</organism>